<dbReference type="SUPFAM" id="SSF53383">
    <property type="entry name" value="PLP-dependent transferases"/>
    <property type="match status" value="1"/>
</dbReference>
<dbReference type="CDD" id="cd00614">
    <property type="entry name" value="CGS_like"/>
    <property type="match status" value="1"/>
</dbReference>
<sequence length="410" mass="44520">MKQRVNRATETVWAGEKNYRAHGASQVPVVNSVAYDYEDLEHWYKVSTGEAEGHIYSRNTNPTVAAFEEKVAALEGAEAATSFATGMAAISGTFYTFLKPGDRVVSIKDSYGGTNRLFSDFLPHMNIEAVLCDTDDHEALEEEIGKGCRLVHLESPTNPTVKIIDIKRIAEAAHEAGALVVVDNTFATPILQNPLELGADLVIHSATKFLGGHADALGGVLCGNAELVGEVFHYREINGATLDPHAAYLLLRGMKTLDLRVRKQTENAGRLVEYLSGHPAVEDLFYPGLKTHPHHDIAAEQMRGYGAIFSFSLKGGQDAVRQVLPRLQFANRAANLGAVETTVGPANTTSHVESTEAELKALGIPSSLVRYSAGIEDHEDLIADMENALGILENQSYKREGTGDVLQERI</sequence>
<name>A0A285UJ66_9STAP</name>
<dbReference type="AlphaFoldDB" id="A0A285UJ66"/>
<dbReference type="RefSeq" id="WP_097040555.1">
    <property type="nucleotide sequence ID" value="NZ_OBQF01000003.1"/>
</dbReference>
<gene>
    <name evidence="9" type="ORF">SAMN05878391_1420</name>
</gene>
<dbReference type="EC" id="4.4.1.2" evidence="3"/>
<dbReference type="GO" id="GO:0005737">
    <property type="term" value="C:cytoplasm"/>
    <property type="evidence" value="ECO:0007669"/>
    <property type="project" value="TreeGrafter"/>
</dbReference>
<dbReference type="GO" id="GO:0018826">
    <property type="term" value="F:methionine gamma-lyase activity"/>
    <property type="evidence" value="ECO:0007669"/>
    <property type="project" value="UniProtKB-EC"/>
</dbReference>
<evidence type="ECO:0000256" key="6">
    <source>
        <dbReference type="ARBA" id="ARBA00052699"/>
    </source>
</evidence>
<evidence type="ECO:0000256" key="2">
    <source>
        <dbReference type="ARBA" id="ARBA00022898"/>
    </source>
</evidence>
<dbReference type="EMBL" id="OBQF01000003">
    <property type="protein sequence ID" value="SOC41803.1"/>
    <property type="molecule type" value="Genomic_DNA"/>
</dbReference>
<dbReference type="Proteomes" id="UP000219412">
    <property type="component" value="Unassembled WGS sequence"/>
</dbReference>
<evidence type="ECO:0000256" key="5">
    <source>
        <dbReference type="ARBA" id="ARBA00048780"/>
    </source>
</evidence>
<comment type="cofactor">
    <cofactor evidence="1 8">
        <name>pyridoxal 5'-phosphate</name>
        <dbReference type="ChEBI" id="CHEBI:597326"/>
    </cofactor>
</comment>
<dbReference type="GO" id="GO:0047982">
    <property type="term" value="F:homocysteine desulfhydrase activity"/>
    <property type="evidence" value="ECO:0007669"/>
    <property type="project" value="UniProtKB-EC"/>
</dbReference>
<reference evidence="10" key="1">
    <citation type="submission" date="2017-08" db="EMBL/GenBank/DDBJ databases">
        <authorList>
            <person name="Varghese N."/>
            <person name="Submissions S."/>
        </authorList>
    </citation>
    <scope>NUCLEOTIDE SEQUENCE [LARGE SCALE GENOMIC DNA]</scope>
    <source>
        <strain evidence="10">DSM 23173</strain>
    </source>
</reference>
<dbReference type="Gene3D" id="3.40.640.10">
    <property type="entry name" value="Type I PLP-dependent aspartate aminotransferase-like (Major domain)"/>
    <property type="match status" value="1"/>
</dbReference>
<dbReference type="InterPro" id="IPR015424">
    <property type="entry name" value="PyrdxlP-dep_Trfase"/>
</dbReference>
<dbReference type="Gene3D" id="3.90.1150.10">
    <property type="entry name" value="Aspartate Aminotransferase, domain 1"/>
    <property type="match status" value="1"/>
</dbReference>
<comment type="catalytic activity">
    <reaction evidence="5">
        <text>L-homocysteine + H2O = 2-oxobutanoate + hydrogen sulfide + NH4(+) + H(+)</text>
        <dbReference type="Rhea" id="RHEA:14501"/>
        <dbReference type="ChEBI" id="CHEBI:15377"/>
        <dbReference type="ChEBI" id="CHEBI:15378"/>
        <dbReference type="ChEBI" id="CHEBI:16763"/>
        <dbReference type="ChEBI" id="CHEBI:28938"/>
        <dbReference type="ChEBI" id="CHEBI:29919"/>
        <dbReference type="ChEBI" id="CHEBI:58199"/>
        <dbReference type="EC" id="4.4.1.2"/>
    </reaction>
    <physiologicalReaction direction="left-to-right" evidence="5">
        <dbReference type="Rhea" id="RHEA:14502"/>
    </physiologicalReaction>
</comment>
<dbReference type="Pfam" id="PF01053">
    <property type="entry name" value="Cys_Met_Meta_PP"/>
    <property type="match status" value="1"/>
</dbReference>
<dbReference type="PANTHER" id="PTHR11808">
    <property type="entry name" value="TRANS-SULFURATION ENZYME FAMILY MEMBER"/>
    <property type="match status" value="1"/>
</dbReference>
<evidence type="ECO:0000256" key="8">
    <source>
        <dbReference type="RuleBase" id="RU362118"/>
    </source>
</evidence>
<proteinExistence type="inferred from homology"/>
<dbReference type="GO" id="GO:0030170">
    <property type="term" value="F:pyridoxal phosphate binding"/>
    <property type="evidence" value="ECO:0007669"/>
    <property type="project" value="InterPro"/>
</dbReference>
<evidence type="ECO:0000256" key="1">
    <source>
        <dbReference type="ARBA" id="ARBA00001933"/>
    </source>
</evidence>
<dbReference type="FunFam" id="3.40.640.10:FF:000046">
    <property type="entry name" value="Cystathionine gamma-lyase"/>
    <property type="match status" value="1"/>
</dbReference>
<comment type="similarity">
    <text evidence="8">Belongs to the trans-sulfuration enzymes family.</text>
</comment>
<dbReference type="NCBIfam" id="NF006097">
    <property type="entry name" value="PRK08249.1"/>
    <property type="match status" value="1"/>
</dbReference>
<protein>
    <recommendedName>
        <fullName evidence="3">homocysteine desulfhydrase</fullName>
        <ecNumber evidence="3">4.4.1.2</ecNumber>
    </recommendedName>
    <alternativeName>
        <fullName evidence="4">Homocysteine desulfhydrase</fullName>
    </alternativeName>
</protein>
<evidence type="ECO:0000256" key="3">
    <source>
        <dbReference type="ARBA" id="ARBA00047175"/>
    </source>
</evidence>
<evidence type="ECO:0000256" key="7">
    <source>
        <dbReference type="PIRSR" id="PIRSR001434-2"/>
    </source>
</evidence>
<comment type="catalytic activity">
    <reaction evidence="6">
        <text>L-methionine + H2O = methanethiol + 2-oxobutanoate + NH4(+)</text>
        <dbReference type="Rhea" id="RHEA:23800"/>
        <dbReference type="ChEBI" id="CHEBI:15377"/>
        <dbReference type="ChEBI" id="CHEBI:16007"/>
        <dbReference type="ChEBI" id="CHEBI:16763"/>
        <dbReference type="ChEBI" id="CHEBI:28938"/>
        <dbReference type="ChEBI" id="CHEBI:57844"/>
        <dbReference type="EC" id="4.4.1.11"/>
    </reaction>
    <physiologicalReaction direction="left-to-right" evidence="6">
        <dbReference type="Rhea" id="RHEA:23801"/>
    </physiologicalReaction>
</comment>
<organism evidence="9 10">
    <name type="scientific">Salinicoccus kekensis</name>
    <dbReference type="NCBI Taxonomy" id="714307"/>
    <lineage>
        <taxon>Bacteria</taxon>
        <taxon>Bacillati</taxon>
        <taxon>Bacillota</taxon>
        <taxon>Bacilli</taxon>
        <taxon>Bacillales</taxon>
        <taxon>Staphylococcaceae</taxon>
        <taxon>Salinicoccus</taxon>
    </lineage>
</organism>
<dbReference type="PIRSF" id="PIRSF001434">
    <property type="entry name" value="CGS"/>
    <property type="match status" value="1"/>
</dbReference>
<keyword evidence="10" id="KW-1185">Reference proteome</keyword>
<dbReference type="InterPro" id="IPR000277">
    <property type="entry name" value="Cys/Met-Metab_PyrdxlP-dep_enz"/>
</dbReference>
<evidence type="ECO:0000313" key="10">
    <source>
        <dbReference type="Proteomes" id="UP000219412"/>
    </source>
</evidence>
<dbReference type="InterPro" id="IPR015422">
    <property type="entry name" value="PyrdxlP-dep_Trfase_small"/>
</dbReference>
<dbReference type="GO" id="GO:0019346">
    <property type="term" value="P:transsulfuration"/>
    <property type="evidence" value="ECO:0007669"/>
    <property type="project" value="InterPro"/>
</dbReference>
<dbReference type="PANTHER" id="PTHR11808:SF80">
    <property type="entry name" value="CYSTATHIONINE GAMMA-LYASE"/>
    <property type="match status" value="1"/>
</dbReference>
<feature type="modified residue" description="N6-(pyridoxal phosphate)lysine" evidence="7">
    <location>
        <position position="208"/>
    </location>
</feature>
<dbReference type="OrthoDB" id="9803887at2"/>
<evidence type="ECO:0000256" key="4">
    <source>
        <dbReference type="ARBA" id="ARBA00047199"/>
    </source>
</evidence>
<accession>A0A285UJ66</accession>
<keyword evidence="2 7" id="KW-0663">Pyridoxal phosphate</keyword>
<evidence type="ECO:0000313" key="9">
    <source>
        <dbReference type="EMBL" id="SOC41803.1"/>
    </source>
</evidence>
<dbReference type="InterPro" id="IPR015421">
    <property type="entry name" value="PyrdxlP-dep_Trfase_major"/>
</dbReference>